<gene>
    <name evidence="2" type="ORF">E2C01_037234</name>
</gene>
<accession>A0A5B7FES0</accession>
<organism evidence="2 3">
    <name type="scientific">Portunus trituberculatus</name>
    <name type="common">Swimming crab</name>
    <name type="synonym">Neptunus trituberculatus</name>
    <dbReference type="NCBI Taxonomy" id="210409"/>
    <lineage>
        <taxon>Eukaryota</taxon>
        <taxon>Metazoa</taxon>
        <taxon>Ecdysozoa</taxon>
        <taxon>Arthropoda</taxon>
        <taxon>Crustacea</taxon>
        <taxon>Multicrustacea</taxon>
        <taxon>Malacostraca</taxon>
        <taxon>Eumalacostraca</taxon>
        <taxon>Eucarida</taxon>
        <taxon>Decapoda</taxon>
        <taxon>Pleocyemata</taxon>
        <taxon>Brachyura</taxon>
        <taxon>Eubrachyura</taxon>
        <taxon>Portunoidea</taxon>
        <taxon>Portunidae</taxon>
        <taxon>Portuninae</taxon>
        <taxon>Portunus</taxon>
    </lineage>
</organism>
<keyword evidence="1" id="KW-0732">Signal</keyword>
<evidence type="ECO:0000313" key="3">
    <source>
        <dbReference type="Proteomes" id="UP000324222"/>
    </source>
</evidence>
<protein>
    <submittedName>
        <fullName evidence="2">Uncharacterized protein</fullName>
    </submittedName>
</protein>
<evidence type="ECO:0000313" key="2">
    <source>
        <dbReference type="EMBL" id="MPC43583.1"/>
    </source>
</evidence>
<sequence>MYTLFSLSFLIGIYKVWVHTLQTRATGNAATIFLMYICKALHRKYPAFAGVSGLELVQGREQSHYEGAGVNQCLLSGLVMETG</sequence>
<feature type="signal peptide" evidence="1">
    <location>
        <begin position="1"/>
        <end position="18"/>
    </location>
</feature>
<keyword evidence="3" id="KW-1185">Reference proteome</keyword>
<evidence type="ECO:0000256" key="1">
    <source>
        <dbReference type="SAM" id="SignalP"/>
    </source>
</evidence>
<feature type="chain" id="PRO_5022791457" evidence="1">
    <location>
        <begin position="19"/>
        <end position="83"/>
    </location>
</feature>
<name>A0A5B7FES0_PORTR</name>
<proteinExistence type="predicted"/>
<dbReference type="AlphaFoldDB" id="A0A5B7FES0"/>
<dbReference type="EMBL" id="VSRR010005898">
    <property type="protein sequence ID" value="MPC43583.1"/>
    <property type="molecule type" value="Genomic_DNA"/>
</dbReference>
<reference evidence="2 3" key="1">
    <citation type="submission" date="2019-05" db="EMBL/GenBank/DDBJ databases">
        <title>Another draft genome of Portunus trituberculatus and its Hox gene families provides insights of decapod evolution.</title>
        <authorList>
            <person name="Jeong J.-H."/>
            <person name="Song I."/>
            <person name="Kim S."/>
            <person name="Choi T."/>
            <person name="Kim D."/>
            <person name="Ryu S."/>
            <person name="Kim W."/>
        </authorList>
    </citation>
    <scope>NUCLEOTIDE SEQUENCE [LARGE SCALE GENOMIC DNA]</scope>
    <source>
        <tissue evidence="2">Muscle</tissue>
    </source>
</reference>
<dbReference type="Proteomes" id="UP000324222">
    <property type="component" value="Unassembled WGS sequence"/>
</dbReference>
<comment type="caution">
    <text evidence="2">The sequence shown here is derived from an EMBL/GenBank/DDBJ whole genome shotgun (WGS) entry which is preliminary data.</text>
</comment>